<keyword evidence="2" id="KW-0472">Membrane</keyword>
<proteinExistence type="predicted"/>
<protein>
    <submittedName>
        <fullName evidence="3">MFS transporter</fullName>
    </submittedName>
</protein>
<feature type="transmembrane region" description="Helical" evidence="2">
    <location>
        <begin position="99"/>
        <end position="116"/>
    </location>
</feature>
<keyword evidence="2" id="KW-1133">Transmembrane helix</keyword>
<comment type="caution">
    <text evidence="3">The sequence shown here is derived from an EMBL/GenBank/DDBJ whole genome shotgun (WGS) entry which is preliminary data.</text>
</comment>
<dbReference type="CDD" id="cd17339">
    <property type="entry name" value="MFS_NIMT_CynX_like"/>
    <property type="match status" value="1"/>
</dbReference>
<dbReference type="GO" id="GO:0022857">
    <property type="term" value="F:transmembrane transporter activity"/>
    <property type="evidence" value="ECO:0007669"/>
    <property type="project" value="InterPro"/>
</dbReference>
<evidence type="ECO:0000256" key="1">
    <source>
        <dbReference type="SAM" id="MobiDB-lite"/>
    </source>
</evidence>
<feature type="transmembrane region" description="Helical" evidence="2">
    <location>
        <begin position="293"/>
        <end position="311"/>
    </location>
</feature>
<feature type="transmembrane region" description="Helical" evidence="2">
    <location>
        <begin position="122"/>
        <end position="144"/>
    </location>
</feature>
<feature type="transmembrane region" description="Helical" evidence="2">
    <location>
        <begin position="227"/>
        <end position="249"/>
    </location>
</feature>
<feature type="region of interest" description="Disordered" evidence="1">
    <location>
        <begin position="1"/>
        <end position="24"/>
    </location>
</feature>
<feature type="transmembrane region" description="Helical" evidence="2">
    <location>
        <begin position="380"/>
        <end position="402"/>
    </location>
</feature>
<feature type="transmembrane region" description="Helical" evidence="2">
    <location>
        <begin position="187"/>
        <end position="206"/>
    </location>
</feature>
<dbReference type="PANTHER" id="PTHR23523:SF2">
    <property type="entry name" value="2-NITROIMIDAZOLE TRANSPORTER"/>
    <property type="match status" value="1"/>
</dbReference>
<feature type="transmembrane region" description="Helical" evidence="2">
    <location>
        <begin position="29"/>
        <end position="55"/>
    </location>
</feature>
<keyword evidence="2" id="KW-0812">Transmembrane</keyword>
<dbReference type="InterPro" id="IPR036259">
    <property type="entry name" value="MFS_trans_sf"/>
</dbReference>
<evidence type="ECO:0000256" key="2">
    <source>
        <dbReference type="SAM" id="Phobius"/>
    </source>
</evidence>
<dbReference type="Gene3D" id="1.20.1250.20">
    <property type="entry name" value="MFS general substrate transporter like domains"/>
    <property type="match status" value="2"/>
</dbReference>
<evidence type="ECO:0000313" key="3">
    <source>
        <dbReference type="EMBL" id="PHV68522.1"/>
    </source>
</evidence>
<accession>A0A2G3PTZ7</accession>
<feature type="transmembrane region" description="Helical" evidence="2">
    <location>
        <begin position="67"/>
        <end position="87"/>
    </location>
</feature>
<feature type="transmembrane region" description="Helical" evidence="2">
    <location>
        <begin position="317"/>
        <end position="339"/>
    </location>
</feature>
<dbReference type="SUPFAM" id="SSF103473">
    <property type="entry name" value="MFS general substrate transporter"/>
    <property type="match status" value="1"/>
</dbReference>
<dbReference type="RefSeq" id="WP_099381646.1">
    <property type="nucleotide sequence ID" value="NZ_PEBD01000004.1"/>
</dbReference>
<sequence length="409" mass="42126">MTGPLTTPGSTAVAVGPPSTSPRRPGRTAAIFAGLAIMVVAANLRPAVVAVAPLVDDIKTSEGFSSATAGLLTTLPVLFFGLVSPIAPRLVRRFGIERTVFGAMLLLLSAILLRLVPAVPALFVGSAVAGVAIGICNVVLPALIKRDFAHRSGLMTGLYSMTLSGGAALAAGLTVPIYTAVDDQWRIALASWSLLTVLGLVLWIPQLSRKHRMGARPALPSLWRNKIAWAITIYMGAQSLIFYTFTAWLPEYLIDGGMAKSAAGGLLALAQTVALLMSLLVPIIAGHFRGQRAITLSACVVSAVGFAGLIGTDHWTALWVICVAAGPGASISLALLFMVLRSSSPAQTGQISGMAQAVGYCLAAAGPLAIGALHDISGSWPLAMGVLSLALVPQALSALLAAKDVKMPA</sequence>
<feature type="transmembrane region" description="Helical" evidence="2">
    <location>
        <begin position="351"/>
        <end position="374"/>
    </location>
</feature>
<dbReference type="EMBL" id="PEBD01000004">
    <property type="protein sequence ID" value="PHV68522.1"/>
    <property type="molecule type" value="Genomic_DNA"/>
</dbReference>
<dbReference type="InterPro" id="IPR011701">
    <property type="entry name" value="MFS"/>
</dbReference>
<feature type="compositionally biased region" description="Polar residues" evidence="1">
    <location>
        <begin position="1"/>
        <end position="10"/>
    </location>
</feature>
<organism evidence="3 4">
    <name type="scientific">Williamsia marianensis</name>
    <dbReference type="NCBI Taxonomy" id="85044"/>
    <lineage>
        <taxon>Bacteria</taxon>
        <taxon>Bacillati</taxon>
        <taxon>Actinomycetota</taxon>
        <taxon>Actinomycetes</taxon>
        <taxon>Mycobacteriales</taxon>
        <taxon>Nocardiaceae</taxon>
        <taxon>Williamsia</taxon>
    </lineage>
</organism>
<gene>
    <name evidence="3" type="ORF">CSW57_04770</name>
</gene>
<feature type="transmembrane region" description="Helical" evidence="2">
    <location>
        <begin position="261"/>
        <end position="281"/>
    </location>
</feature>
<dbReference type="Proteomes" id="UP000225108">
    <property type="component" value="Unassembled WGS sequence"/>
</dbReference>
<dbReference type="Pfam" id="PF07690">
    <property type="entry name" value="MFS_1"/>
    <property type="match status" value="1"/>
</dbReference>
<name>A0A2G3PTZ7_WILMA</name>
<feature type="transmembrane region" description="Helical" evidence="2">
    <location>
        <begin position="156"/>
        <end position="181"/>
    </location>
</feature>
<dbReference type="InterPro" id="IPR052524">
    <property type="entry name" value="MFS_Cyanate_Porter"/>
</dbReference>
<dbReference type="PANTHER" id="PTHR23523">
    <property type="match status" value="1"/>
</dbReference>
<reference evidence="3 4" key="1">
    <citation type="submission" date="2017-10" db="EMBL/GenBank/DDBJ databases">
        <title>The draft genome sequence of Williamsia sp. BULT 1.1 isolated from the semi-arid grassland soils from South Africa.</title>
        <authorList>
            <person name="Kabwe M.H."/>
            <person name="Govender N."/>
            <person name="Mutseka Lunga P."/>
            <person name="Vikram S."/>
            <person name="Makhalanyane T.P."/>
        </authorList>
    </citation>
    <scope>NUCLEOTIDE SEQUENCE [LARGE SCALE GENOMIC DNA]</scope>
    <source>
        <strain evidence="3 4">BULT 1.1</strain>
    </source>
</reference>
<dbReference type="AlphaFoldDB" id="A0A2G3PTZ7"/>
<evidence type="ECO:0000313" key="4">
    <source>
        <dbReference type="Proteomes" id="UP000225108"/>
    </source>
</evidence>